<dbReference type="AlphaFoldDB" id="A0A0G0AWC8"/>
<proteinExistence type="predicted"/>
<name>A0A0G0AWC8_9BACT</name>
<gene>
    <name evidence="1" type="ORF">UR21_C0020G0015</name>
</gene>
<evidence type="ECO:0000313" key="2">
    <source>
        <dbReference type="Proteomes" id="UP000034803"/>
    </source>
</evidence>
<evidence type="ECO:0008006" key="3">
    <source>
        <dbReference type="Google" id="ProtNLM"/>
    </source>
</evidence>
<evidence type="ECO:0000313" key="1">
    <source>
        <dbReference type="EMBL" id="KKP30920.1"/>
    </source>
</evidence>
<organism evidence="1 2">
    <name type="scientific">Candidatus Woesebacteria bacterium GW2011_GWC2_31_9</name>
    <dbReference type="NCBI Taxonomy" id="1618586"/>
    <lineage>
        <taxon>Bacteria</taxon>
        <taxon>Candidatus Woeseibacteriota</taxon>
    </lineage>
</organism>
<dbReference type="Proteomes" id="UP000034803">
    <property type="component" value="Unassembled WGS sequence"/>
</dbReference>
<sequence>MGAEKNLNDVTTHNMDKKDINIPEVVPNNISISRKDFLKLFAIGTGALFFGSFLPNKDENITALNFMSNNLASLVDMSGSRDALNIEESLIKEAGEIGNDNYLPYLDVIQSSVEKFYSNNPNKTVV</sequence>
<reference evidence="1 2" key="1">
    <citation type="journal article" date="2015" name="Nature">
        <title>rRNA introns, odd ribosomes, and small enigmatic genomes across a large radiation of phyla.</title>
        <authorList>
            <person name="Brown C.T."/>
            <person name="Hug L.A."/>
            <person name="Thomas B.C."/>
            <person name="Sharon I."/>
            <person name="Castelle C.J."/>
            <person name="Singh A."/>
            <person name="Wilkins M.J."/>
            <person name="Williams K.H."/>
            <person name="Banfield J.F."/>
        </authorList>
    </citation>
    <scope>NUCLEOTIDE SEQUENCE [LARGE SCALE GENOMIC DNA]</scope>
</reference>
<accession>A0A0G0AWC8</accession>
<dbReference type="EMBL" id="LBOI01000020">
    <property type="protein sequence ID" value="KKP30920.1"/>
    <property type="molecule type" value="Genomic_DNA"/>
</dbReference>
<comment type="caution">
    <text evidence="1">The sequence shown here is derived from an EMBL/GenBank/DDBJ whole genome shotgun (WGS) entry which is preliminary data.</text>
</comment>
<protein>
    <recommendedName>
        <fullName evidence="3">Twin-arginine translocation signal domain-containing protein</fullName>
    </recommendedName>
</protein>